<accession>A0ACB8BSZ3</accession>
<keyword evidence="2" id="KW-1185">Reference proteome</keyword>
<reference evidence="1" key="1">
    <citation type="journal article" date="2021" name="New Phytol.">
        <title>Evolutionary innovations through gain and loss of genes in the ectomycorrhizal Boletales.</title>
        <authorList>
            <person name="Wu G."/>
            <person name="Miyauchi S."/>
            <person name="Morin E."/>
            <person name="Kuo A."/>
            <person name="Drula E."/>
            <person name="Varga T."/>
            <person name="Kohler A."/>
            <person name="Feng B."/>
            <person name="Cao Y."/>
            <person name="Lipzen A."/>
            <person name="Daum C."/>
            <person name="Hundley H."/>
            <person name="Pangilinan J."/>
            <person name="Johnson J."/>
            <person name="Barry K."/>
            <person name="LaButti K."/>
            <person name="Ng V."/>
            <person name="Ahrendt S."/>
            <person name="Min B."/>
            <person name="Choi I.G."/>
            <person name="Park H."/>
            <person name="Plett J.M."/>
            <person name="Magnuson J."/>
            <person name="Spatafora J.W."/>
            <person name="Nagy L.G."/>
            <person name="Henrissat B."/>
            <person name="Grigoriev I.V."/>
            <person name="Yang Z.L."/>
            <person name="Xu J."/>
            <person name="Martin F.M."/>
        </authorList>
    </citation>
    <scope>NUCLEOTIDE SEQUENCE</scope>
    <source>
        <strain evidence="1">KUC20120723A-06</strain>
    </source>
</reference>
<sequence length="185" mass="20281">MSIARQLFHEFRPLFHMLEEPFGRAPAANGFPHRSLLDDPFFHSPSALRPAVDLTEEGDKYILEADLPGVKKENVDIRIGDGGRSVTIEGKAFSRRNEDAVQPERGTSQDAGAQATIQGSDAITEQSSNQLSTERLYTGSSRFTRTVWLPRAVDSAKVSAKLSDGILTLTIPKAEDKGSVKIEVE</sequence>
<dbReference type="EMBL" id="MU266353">
    <property type="protein sequence ID" value="KAH7928398.1"/>
    <property type="molecule type" value="Genomic_DNA"/>
</dbReference>
<evidence type="ECO:0000313" key="1">
    <source>
        <dbReference type="EMBL" id="KAH7928398.1"/>
    </source>
</evidence>
<evidence type="ECO:0000313" key="2">
    <source>
        <dbReference type="Proteomes" id="UP000790709"/>
    </source>
</evidence>
<dbReference type="Proteomes" id="UP000790709">
    <property type="component" value="Unassembled WGS sequence"/>
</dbReference>
<organism evidence="1 2">
    <name type="scientific">Leucogyrophana mollusca</name>
    <dbReference type="NCBI Taxonomy" id="85980"/>
    <lineage>
        <taxon>Eukaryota</taxon>
        <taxon>Fungi</taxon>
        <taxon>Dikarya</taxon>
        <taxon>Basidiomycota</taxon>
        <taxon>Agaricomycotina</taxon>
        <taxon>Agaricomycetes</taxon>
        <taxon>Agaricomycetidae</taxon>
        <taxon>Boletales</taxon>
        <taxon>Boletales incertae sedis</taxon>
        <taxon>Leucogyrophana</taxon>
    </lineage>
</organism>
<comment type="caution">
    <text evidence="1">The sequence shown here is derived from an EMBL/GenBank/DDBJ whole genome shotgun (WGS) entry which is preliminary data.</text>
</comment>
<name>A0ACB8BSZ3_9AGAM</name>
<gene>
    <name evidence="1" type="ORF">BV22DRAFT_1004804</name>
</gene>
<proteinExistence type="predicted"/>
<protein>
    <submittedName>
        <fullName evidence="1">HSP20-like chaperone</fullName>
    </submittedName>
</protein>